<name>A0ABV6UYA9_9ACTN</name>
<reference evidence="1 2" key="1">
    <citation type="submission" date="2024-09" db="EMBL/GenBank/DDBJ databases">
        <authorList>
            <person name="Lee S.D."/>
        </authorList>
    </citation>
    <scope>NUCLEOTIDE SEQUENCE [LARGE SCALE GENOMIC DNA]</scope>
    <source>
        <strain evidence="1 2">N1-5</strain>
    </source>
</reference>
<protein>
    <submittedName>
        <fullName evidence="1">DUF6716 putative glycosyltransferase</fullName>
    </submittedName>
</protein>
<dbReference type="EMBL" id="JBHEZZ010000029">
    <property type="protein sequence ID" value="MFC1406386.1"/>
    <property type="molecule type" value="Genomic_DNA"/>
</dbReference>
<dbReference type="RefSeq" id="WP_030260829.1">
    <property type="nucleotide sequence ID" value="NZ_JBHEZZ010000029.1"/>
</dbReference>
<evidence type="ECO:0000313" key="2">
    <source>
        <dbReference type="Proteomes" id="UP001592528"/>
    </source>
</evidence>
<dbReference type="Pfam" id="PF20471">
    <property type="entry name" value="DUF6716"/>
    <property type="match status" value="1"/>
</dbReference>
<comment type="caution">
    <text evidence="1">The sequence shown here is derived from an EMBL/GenBank/DDBJ whole genome shotgun (WGS) entry which is preliminary data.</text>
</comment>
<sequence>MPMINPPRRVSVLADSDSRWKWGAALARRIAPEATLDAYFLNGRATPTERQLAEVGVVPDSSCEVTVAEFLADPRVAEADVLILALVGGGAQALLHGTARAWSALPSRPVVITGYVGVVYEKLTDGLLLRAGSDIVLANTTADAERFREVLAGVGADPGSVVETALPFLGGEQYVPAPDSRRFTVCFAAQPSAPRSRSARRALLERAAQHARRYPDRDVLVKLRSLPGEQTTHVEDFPYQRLLHELTIPAPFNLDLVYGHMSDVLDRTDLLVTVSSTAALESLHRSIPTAVLTDFGVREPLGNHYFIGSGCLTSWDELDAGIVPVPDQQWLRRHGVIADQPYLALQQRISELRSLPEMPSLVPYYSESRASGYQPALLRRYGLDPKGAPLVEAPPPDARSGALTRIVRRTVRRSARRCYRLGAQRVAPVIRRWGQL</sequence>
<accession>A0ABV6UYA9</accession>
<dbReference type="Proteomes" id="UP001592528">
    <property type="component" value="Unassembled WGS sequence"/>
</dbReference>
<dbReference type="InterPro" id="IPR046561">
    <property type="entry name" value="DUF6716"/>
</dbReference>
<evidence type="ECO:0000313" key="1">
    <source>
        <dbReference type="EMBL" id="MFC1406386.1"/>
    </source>
</evidence>
<keyword evidence="2" id="KW-1185">Reference proteome</keyword>
<proteinExistence type="predicted"/>
<gene>
    <name evidence="1" type="ORF">ACEZDJ_34325</name>
</gene>
<organism evidence="1 2">
    <name type="scientific">Streptacidiphilus cavernicola</name>
    <dbReference type="NCBI Taxonomy" id="3342716"/>
    <lineage>
        <taxon>Bacteria</taxon>
        <taxon>Bacillati</taxon>
        <taxon>Actinomycetota</taxon>
        <taxon>Actinomycetes</taxon>
        <taxon>Kitasatosporales</taxon>
        <taxon>Streptomycetaceae</taxon>
        <taxon>Streptacidiphilus</taxon>
    </lineage>
</organism>